<gene>
    <name evidence="2" type="ORF">RHGRI_023337</name>
</gene>
<evidence type="ECO:0000256" key="1">
    <source>
        <dbReference type="SAM" id="SignalP"/>
    </source>
</evidence>
<accession>A0AAV6JA55</accession>
<dbReference type="EMBL" id="JACTNZ010000008">
    <property type="protein sequence ID" value="KAG5535534.1"/>
    <property type="molecule type" value="Genomic_DNA"/>
</dbReference>
<proteinExistence type="predicted"/>
<keyword evidence="1" id="KW-0732">Signal</keyword>
<sequence length="56" mass="6667">MVWNLILLHRTILHLGRIKVVYGILQNWQKLLIFLSRYLQNISNSTCTEVICLVER</sequence>
<evidence type="ECO:0000313" key="2">
    <source>
        <dbReference type="EMBL" id="KAG5535534.1"/>
    </source>
</evidence>
<protein>
    <submittedName>
        <fullName evidence="2">Uncharacterized protein</fullName>
    </submittedName>
</protein>
<dbReference type="Proteomes" id="UP000823749">
    <property type="component" value="Chromosome 8"/>
</dbReference>
<name>A0AAV6JA55_9ERIC</name>
<organism evidence="2 3">
    <name type="scientific">Rhododendron griersonianum</name>
    <dbReference type="NCBI Taxonomy" id="479676"/>
    <lineage>
        <taxon>Eukaryota</taxon>
        <taxon>Viridiplantae</taxon>
        <taxon>Streptophyta</taxon>
        <taxon>Embryophyta</taxon>
        <taxon>Tracheophyta</taxon>
        <taxon>Spermatophyta</taxon>
        <taxon>Magnoliopsida</taxon>
        <taxon>eudicotyledons</taxon>
        <taxon>Gunneridae</taxon>
        <taxon>Pentapetalae</taxon>
        <taxon>asterids</taxon>
        <taxon>Ericales</taxon>
        <taxon>Ericaceae</taxon>
        <taxon>Ericoideae</taxon>
        <taxon>Rhodoreae</taxon>
        <taxon>Rhododendron</taxon>
    </lineage>
</organism>
<evidence type="ECO:0000313" key="3">
    <source>
        <dbReference type="Proteomes" id="UP000823749"/>
    </source>
</evidence>
<keyword evidence="3" id="KW-1185">Reference proteome</keyword>
<feature type="signal peptide" evidence="1">
    <location>
        <begin position="1"/>
        <end position="23"/>
    </location>
</feature>
<feature type="chain" id="PRO_5043831896" evidence="1">
    <location>
        <begin position="24"/>
        <end position="56"/>
    </location>
</feature>
<comment type="caution">
    <text evidence="2">The sequence shown here is derived from an EMBL/GenBank/DDBJ whole genome shotgun (WGS) entry which is preliminary data.</text>
</comment>
<reference evidence="2" key="1">
    <citation type="submission" date="2020-08" db="EMBL/GenBank/DDBJ databases">
        <title>Plant Genome Project.</title>
        <authorList>
            <person name="Zhang R.-G."/>
        </authorList>
    </citation>
    <scope>NUCLEOTIDE SEQUENCE</scope>
    <source>
        <strain evidence="2">WSP0</strain>
        <tissue evidence="2">Leaf</tissue>
    </source>
</reference>
<dbReference type="AlphaFoldDB" id="A0AAV6JA55"/>